<organism evidence="3 4">
    <name type="scientific">Ustilago trichophora</name>
    <dbReference type="NCBI Taxonomy" id="86804"/>
    <lineage>
        <taxon>Eukaryota</taxon>
        <taxon>Fungi</taxon>
        <taxon>Dikarya</taxon>
        <taxon>Basidiomycota</taxon>
        <taxon>Ustilaginomycotina</taxon>
        <taxon>Ustilaginomycetes</taxon>
        <taxon>Ustilaginales</taxon>
        <taxon>Ustilaginaceae</taxon>
        <taxon>Ustilago</taxon>
    </lineage>
</organism>
<evidence type="ECO:0000256" key="1">
    <source>
        <dbReference type="SAM" id="MobiDB-lite"/>
    </source>
</evidence>
<evidence type="ECO:0000256" key="2">
    <source>
        <dbReference type="SAM" id="SignalP"/>
    </source>
</evidence>
<feature type="signal peptide" evidence="2">
    <location>
        <begin position="1"/>
        <end position="23"/>
    </location>
</feature>
<proteinExistence type="predicted"/>
<evidence type="ECO:0000313" key="4">
    <source>
        <dbReference type="Proteomes" id="UP000324022"/>
    </source>
</evidence>
<protein>
    <submittedName>
        <fullName evidence="3">Uncharacterized protein</fullName>
    </submittedName>
</protein>
<feature type="compositionally biased region" description="Polar residues" evidence="1">
    <location>
        <begin position="330"/>
        <end position="345"/>
    </location>
</feature>
<keyword evidence="2" id="KW-0732">Signal</keyword>
<dbReference type="AlphaFoldDB" id="A0A5C3EQD9"/>
<evidence type="ECO:0000313" key="3">
    <source>
        <dbReference type="EMBL" id="SPO32225.1"/>
    </source>
</evidence>
<dbReference type="OrthoDB" id="10513432at2759"/>
<sequence length="582" mass="64512">MLVAGIRFCALIALLYAPNKVLCAGLPFEEWEHLLSSAGDSRPLSPFASAATSPSHVPSVVAPSIGTDGSWADLLMRHGSAGHITPPVDPSTAAAYDDLEQDLNTLKRQRVNSQIGSSNDLRDLSPAAAVLSDVQKQFWAKVSKRKKTGRKHPPIVLPFKEKASQNAFESYTQTLTRLPPESGLWPFKVGEKQFLLHHFGRIRSHMKELHDFTLDRPNVFLFGVWEPTGPSAMSADTYRYIGLFETPHYTITKQHRDNELARTVQQIESADVLGPSTARFKLAEPRKLTSAPQTSVPSSPGNDGPSTQTSEIINPFGESFDRPRRLDHISGTTGSFPSTVEQPSTAPMDDRILPLGEQNLEQIDDAALAEAPHYHPLPFPVPPTLTEEQREALLERAVSKLQLPHSHRMMKSYSFKGPFLSPRLASEAFAFYPKGFWVLDDGLILVRQDPDLKVGYAAIDGNMHSKLEPKYQLFLWKRTAAPDSSGYVYQLVGMIDSNLSSYAMVRSLLRYRREDTAHDHFFSGPDSIYDQSKLLWREKVGAFHTESLVSGHTGAALDRTTSTSADLSQTALDLQQRPDASS</sequence>
<keyword evidence="4" id="KW-1185">Reference proteome</keyword>
<feature type="compositionally biased region" description="Polar residues" evidence="1">
    <location>
        <begin position="290"/>
        <end position="312"/>
    </location>
</feature>
<feature type="chain" id="PRO_5022837236" evidence="2">
    <location>
        <begin position="24"/>
        <end position="582"/>
    </location>
</feature>
<feature type="compositionally biased region" description="Basic and acidic residues" evidence="1">
    <location>
        <begin position="319"/>
        <end position="328"/>
    </location>
</feature>
<dbReference type="Proteomes" id="UP000324022">
    <property type="component" value="Unassembled WGS sequence"/>
</dbReference>
<reference evidence="3 4" key="1">
    <citation type="submission" date="2018-03" db="EMBL/GenBank/DDBJ databases">
        <authorList>
            <person name="Guldener U."/>
        </authorList>
    </citation>
    <scope>NUCLEOTIDE SEQUENCE [LARGE SCALE GENOMIC DNA]</scope>
    <source>
        <strain evidence="3 4">NBRC100155</strain>
    </source>
</reference>
<gene>
    <name evidence="3" type="ORF">UTRI_02782</name>
</gene>
<dbReference type="EMBL" id="OOIN01000043">
    <property type="protein sequence ID" value="SPO32225.1"/>
    <property type="molecule type" value="Genomic_DNA"/>
</dbReference>
<feature type="region of interest" description="Disordered" evidence="1">
    <location>
        <begin position="283"/>
        <end position="346"/>
    </location>
</feature>
<accession>A0A5C3EQD9</accession>
<name>A0A5C3EQD9_9BASI</name>